<evidence type="ECO:0000313" key="3">
    <source>
        <dbReference type="EMBL" id="AIS19726.1"/>
    </source>
</evidence>
<protein>
    <submittedName>
        <fullName evidence="3">MFS transporter</fullName>
    </submittedName>
</protein>
<accession>A0A089ZRP2</accession>
<organism evidence="3 4">
    <name type="scientific">Pseudomonas rhizosphaerae</name>
    <dbReference type="NCBI Taxonomy" id="216142"/>
    <lineage>
        <taxon>Bacteria</taxon>
        <taxon>Pseudomonadati</taxon>
        <taxon>Pseudomonadota</taxon>
        <taxon>Gammaproteobacteria</taxon>
        <taxon>Pseudomonadales</taxon>
        <taxon>Pseudomonadaceae</taxon>
        <taxon>Pseudomonas</taxon>
    </lineage>
</organism>
<reference evidence="3 4" key="1">
    <citation type="journal article" date="2015" name="J. Biotechnol.">
        <title>Complete genome sequence of Pseudomonas rhizosphaerae IH5T (=DSM 16299T), a phosphate-solubilizing rhizobacterium for bacterial biofertilizer.</title>
        <authorList>
            <person name="Kwak Y."/>
            <person name="Jung B.K."/>
            <person name="Shin J.H."/>
        </authorList>
    </citation>
    <scope>NUCLEOTIDE SEQUENCE [LARGE SCALE GENOMIC DNA]</scope>
    <source>
        <strain evidence="3">DSM 16299</strain>
    </source>
</reference>
<proteinExistence type="predicted"/>
<keyword evidence="2" id="KW-0812">Transmembrane</keyword>
<sequence>MGHDNRSAGQAKSRYHKRLFACHATDTMTENDYFLAWGIYAFAALGCILVWFRITRWMWRYLREPLRVLGVVLLLTPTVVDPARDLLAPAVAISALELLFKMGGSAWGAISDLTMAAVIALGVYIVFALVRLPFLRKAQARRAAQAETDAAAAAAQRDGNDETSVHRAEEREERRVTAPPRDNLRVEPRI</sequence>
<evidence type="ECO:0000256" key="1">
    <source>
        <dbReference type="SAM" id="MobiDB-lite"/>
    </source>
</evidence>
<dbReference type="KEGG" id="prh:LT40_20975"/>
<feature type="transmembrane region" description="Helical" evidence="2">
    <location>
        <begin position="34"/>
        <end position="54"/>
    </location>
</feature>
<feature type="region of interest" description="Disordered" evidence="1">
    <location>
        <begin position="149"/>
        <end position="190"/>
    </location>
</feature>
<keyword evidence="2" id="KW-1133">Transmembrane helix</keyword>
<feature type="compositionally biased region" description="Basic and acidic residues" evidence="1">
    <location>
        <begin position="158"/>
        <end position="190"/>
    </location>
</feature>
<evidence type="ECO:0000313" key="4">
    <source>
        <dbReference type="Proteomes" id="UP000029499"/>
    </source>
</evidence>
<dbReference type="eggNOG" id="ENOG5033A9K">
    <property type="taxonomic scope" value="Bacteria"/>
</dbReference>
<dbReference type="Proteomes" id="UP000029499">
    <property type="component" value="Chromosome"/>
</dbReference>
<gene>
    <name evidence="3" type="ORF">LT40_20975</name>
</gene>
<keyword evidence="2" id="KW-0472">Membrane</keyword>
<feature type="transmembrane region" description="Helical" evidence="2">
    <location>
        <begin position="104"/>
        <end position="132"/>
    </location>
</feature>
<evidence type="ECO:0000256" key="2">
    <source>
        <dbReference type="SAM" id="Phobius"/>
    </source>
</evidence>
<keyword evidence="4" id="KW-1185">Reference proteome</keyword>
<dbReference type="HOGENOM" id="CLU_136782_0_0_6"/>
<dbReference type="AlphaFoldDB" id="A0A089ZRP2"/>
<dbReference type="EMBL" id="CP009533">
    <property type="protein sequence ID" value="AIS19726.1"/>
    <property type="molecule type" value="Genomic_DNA"/>
</dbReference>
<name>A0A089ZRP2_9PSED</name>
<dbReference type="STRING" id="216142.LT40_20975"/>